<evidence type="ECO:0000313" key="8">
    <source>
        <dbReference type="EMBL" id="SMO73603.1"/>
    </source>
</evidence>
<proteinExistence type="inferred from homology"/>
<dbReference type="InterPro" id="IPR033985">
    <property type="entry name" value="SusD-like_N"/>
</dbReference>
<evidence type="ECO:0000256" key="4">
    <source>
        <dbReference type="ARBA" id="ARBA00023136"/>
    </source>
</evidence>
<evidence type="ECO:0000256" key="2">
    <source>
        <dbReference type="ARBA" id="ARBA00006275"/>
    </source>
</evidence>
<dbReference type="Pfam" id="PF07980">
    <property type="entry name" value="SusD_RagB"/>
    <property type="match status" value="1"/>
</dbReference>
<evidence type="ECO:0000256" key="1">
    <source>
        <dbReference type="ARBA" id="ARBA00004442"/>
    </source>
</evidence>
<protein>
    <submittedName>
        <fullName evidence="8">SusD family protein</fullName>
    </submittedName>
</protein>
<accession>A0A521DPH7</accession>
<dbReference type="Proteomes" id="UP000320300">
    <property type="component" value="Unassembled WGS sequence"/>
</dbReference>
<feature type="domain" description="SusD-like N-terminal" evidence="7">
    <location>
        <begin position="24"/>
        <end position="226"/>
    </location>
</feature>
<dbReference type="AlphaFoldDB" id="A0A521DPH7"/>
<gene>
    <name evidence="8" type="ORF">SAMN06265348_10669</name>
</gene>
<evidence type="ECO:0000256" key="3">
    <source>
        <dbReference type="ARBA" id="ARBA00022729"/>
    </source>
</evidence>
<dbReference type="GO" id="GO:0009279">
    <property type="term" value="C:cell outer membrane"/>
    <property type="evidence" value="ECO:0007669"/>
    <property type="project" value="UniProtKB-SubCell"/>
</dbReference>
<dbReference type="Gene3D" id="1.25.40.390">
    <property type="match status" value="1"/>
</dbReference>
<dbReference type="SUPFAM" id="SSF48452">
    <property type="entry name" value="TPR-like"/>
    <property type="match status" value="1"/>
</dbReference>
<dbReference type="PROSITE" id="PS51257">
    <property type="entry name" value="PROKAR_LIPOPROTEIN"/>
    <property type="match status" value="1"/>
</dbReference>
<name>A0A521DPH7_9SPHI</name>
<dbReference type="EMBL" id="FXTN01000006">
    <property type="protein sequence ID" value="SMO73603.1"/>
    <property type="molecule type" value="Genomic_DNA"/>
</dbReference>
<reference evidence="8 9" key="1">
    <citation type="submission" date="2017-05" db="EMBL/GenBank/DDBJ databases">
        <authorList>
            <person name="Varghese N."/>
            <person name="Submissions S."/>
        </authorList>
    </citation>
    <scope>NUCLEOTIDE SEQUENCE [LARGE SCALE GENOMIC DNA]</scope>
    <source>
        <strain evidence="8 9">DSM 19036</strain>
    </source>
</reference>
<keyword evidence="9" id="KW-1185">Reference proteome</keyword>
<keyword evidence="3" id="KW-0732">Signal</keyword>
<evidence type="ECO:0000256" key="5">
    <source>
        <dbReference type="ARBA" id="ARBA00023237"/>
    </source>
</evidence>
<dbReference type="InterPro" id="IPR011990">
    <property type="entry name" value="TPR-like_helical_dom_sf"/>
</dbReference>
<dbReference type="Pfam" id="PF14322">
    <property type="entry name" value="SusD-like_3"/>
    <property type="match status" value="1"/>
</dbReference>
<keyword evidence="5" id="KW-0998">Cell outer membrane</keyword>
<feature type="domain" description="RagB/SusD" evidence="6">
    <location>
        <begin position="338"/>
        <end position="455"/>
    </location>
</feature>
<dbReference type="InterPro" id="IPR012944">
    <property type="entry name" value="SusD_RagB_dom"/>
</dbReference>
<sequence length="456" mass="51314">MKRYNYLLATFLLLYLFSSCQKSFLNEKPDQALLVPESLSDFQALLDNLNIMNVTPSLQNVATDDYYTTDNGWSALSSPAEKNSYIWLSDIYENQTNQDWNIPYKQVFYANVVLDGLNQIGPGNTSQNTYNQIKGSALFYRAFAEYNLIQMFAADYDPATASQLPGIPVRSSSDVNIKSTRGSIKETYEAIVADLNNAALLLSNTAAFKSRPCKTAVYALLSKIYLSMRNYSQAQAFATACLNLNSSLIDYNTILTSASRPFPPPLTADNKEVIFYATLNSYSFNRAATTYVNADLYNAYNSNDLRKTAYFNMRGTGYNFKGTYTGNVSFFAGLATDEIYFIRAECEARLNNLTEALTDLNTVMALRFVNGTYTNYTTTDPNQALIKILLERRKELISRGVRWYDLKRLNREASTAVTLSRSLRGQNHTLLPNSNRYVFPIPDDEIAANGLPQNPR</sequence>
<keyword evidence="4" id="KW-0472">Membrane</keyword>
<evidence type="ECO:0000259" key="6">
    <source>
        <dbReference type="Pfam" id="PF07980"/>
    </source>
</evidence>
<evidence type="ECO:0000259" key="7">
    <source>
        <dbReference type="Pfam" id="PF14322"/>
    </source>
</evidence>
<comment type="subcellular location">
    <subcellularLocation>
        <location evidence="1">Cell outer membrane</location>
    </subcellularLocation>
</comment>
<evidence type="ECO:0000313" key="9">
    <source>
        <dbReference type="Proteomes" id="UP000320300"/>
    </source>
</evidence>
<organism evidence="8 9">
    <name type="scientific">Pedobacter westerhofensis</name>
    <dbReference type="NCBI Taxonomy" id="425512"/>
    <lineage>
        <taxon>Bacteria</taxon>
        <taxon>Pseudomonadati</taxon>
        <taxon>Bacteroidota</taxon>
        <taxon>Sphingobacteriia</taxon>
        <taxon>Sphingobacteriales</taxon>
        <taxon>Sphingobacteriaceae</taxon>
        <taxon>Pedobacter</taxon>
    </lineage>
</organism>
<comment type="similarity">
    <text evidence="2">Belongs to the SusD family.</text>
</comment>